<feature type="domain" description="C-type lectin" evidence="1">
    <location>
        <begin position="92"/>
        <end position="204"/>
    </location>
</feature>
<evidence type="ECO:0008006" key="5">
    <source>
        <dbReference type="Google" id="ProtNLM"/>
    </source>
</evidence>
<dbReference type="EMBL" id="UYJE01005017">
    <property type="protein sequence ID" value="VDI33240.1"/>
    <property type="molecule type" value="Genomic_DNA"/>
</dbReference>
<feature type="domain" description="Apple" evidence="2">
    <location>
        <begin position="11"/>
        <end position="85"/>
    </location>
</feature>
<accession>A0A8B6EGQ9</accession>
<dbReference type="PROSITE" id="PS50041">
    <property type="entry name" value="C_TYPE_LECTIN_2"/>
    <property type="match status" value="1"/>
</dbReference>
<evidence type="ECO:0000313" key="4">
    <source>
        <dbReference type="Proteomes" id="UP000596742"/>
    </source>
</evidence>
<comment type="caution">
    <text evidence="3">The sequence shown here is derived from an EMBL/GenBank/DDBJ whole genome shotgun (WGS) entry which is preliminary data.</text>
</comment>
<dbReference type="SMART" id="SM00034">
    <property type="entry name" value="CLECT"/>
    <property type="match status" value="1"/>
</dbReference>
<dbReference type="Pfam" id="PF00059">
    <property type="entry name" value="Lectin_C"/>
    <property type="match status" value="1"/>
</dbReference>
<sequence>MAQTGSTYTKCRQVGTTSYNKHMFLNSECMSAIDCAIMCKEVATCTAFTYDDLTKTCRLYQKIETINCELNKENGGITFTKETECHVNWETCGNSCYFYEGTTRRTLDEAIEYCISQGGYLAEVTDEEELDLVNSMIKGSVLLGCTLYDGYWQGRTSGQKLVFNDTMWAPNEPRGQGHKCIQIWKDHGKFDDISCLGIGDIICEKVSILRFHFIVTKASDL</sequence>
<dbReference type="Gene3D" id="3.10.100.10">
    <property type="entry name" value="Mannose-Binding Protein A, subunit A"/>
    <property type="match status" value="1"/>
</dbReference>
<dbReference type="InterPro" id="IPR016186">
    <property type="entry name" value="C-type_lectin-like/link_sf"/>
</dbReference>
<dbReference type="Proteomes" id="UP000596742">
    <property type="component" value="Unassembled WGS sequence"/>
</dbReference>
<dbReference type="InterPro" id="IPR001304">
    <property type="entry name" value="C-type_lectin-like"/>
</dbReference>
<protein>
    <recommendedName>
        <fullName evidence="5">C-type lectin domain-containing protein</fullName>
    </recommendedName>
</protein>
<dbReference type="AlphaFoldDB" id="A0A8B6EGQ9"/>
<organism evidence="3 4">
    <name type="scientific">Mytilus galloprovincialis</name>
    <name type="common">Mediterranean mussel</name>
    <dbReference type="NCBI Taxonomy" id="29158"/>
    <lineage>
        <taxon>Eukaryota</taxon>
        <taxon>Metazoa</taxon>
        <taxon>Spiralia</taxon>
        <taxon>Lophotrochozoa</taxon>
        <taxon>Mollusca</taxon>
        <taxon>Bivalvia</taxon>
        <taxon>Autobranchia</taxon>
        <taxon>Pteriomorphia</taxon>
        <taxon>Mytilida</taxon>
        <taxon>Mytiloidea</taxon>
        <taxon>Mytilidae</taxon>
        <taxon>Mytilinae</taxon>
        <taxon>Mytilus</taxon>
    </lineage>
</organism>
<reference evidence="3" key="1">
    <citation type="submission" date="2018-11" db="EMBL/GenBank/DDBJ databases">
        <authorList>
            <person name="Alioto T."/>
            <person name="Alioto T."/>
        </authorList>
    </citation>
    <scope>NUCLEOTIDE SEQUENCE</scope>
</reference>
<dbReference type="SUPFAM" id="SSF56436">
    <property type="entry name" value="C-type lectin-like"/>
    <property type="match status" value="1"/>
</dbReference>
<dbReference type="OrthoDB" id="7357196at2759"/>
<dbReference type="InterPro" id="IPR003609">
    <property type="entry name" value="Pan_app"/>
</dbReference>
<keyword evidence="4" id="KW-1185">Reference proteome</keyword>
<dbReference type="PROSITE" id="PS50948">
    <property type="entry name" value="PAN"/>
    <property type="match status" value="1"/>
</dbReference>
<dbReference type="InterPro" id="IPR050111">
    <property type="entry name" value="C-type_lectin/snaclec_domain"/>
</dbReference>
<dbReference type="CDD" id="cd00037">
    <property type="entry name" value="CLECT"/>
    <property type="match status" value="1"/>
</dbReference>
<name>A0A8B6EGQ9_MYTGA</name>
<dbReference type="PANTHER" id="PTHR22803">
    <property type="entry name" value="MANNOSE, PHOSPHOLIPASE, LECTIN RECEPTOR RELATED"/>
    <property type="match status" value="1"/>
</dbReference>
<gene>
    <name evidence="3" type="ORF">MGAL_10B033123</name>
</gene>
<evidence type="ECO:0000259" key="2">
    <source>
        <dbReference type="PROSITE" id="PS50948"/>
    </source>
</evidence>
<proteinExistence type="predicted"/>
<dbReference type="InterPro" id="IPR016187">
    <property type="entry name" value="CTDL_fold"/>
</dbReference>
<evidence type="ECO:0000259" key="1">
    <source>
        <dbReference type="PROSITE" id="PS50041"/>
    </source>
</evidence>
<evidence type="ECO:0000313" key="3">
    <source>
        <dbReference type="EMBL" id="VDI33240.1"/>
    </source>
</evidence>